<dbReference type="Gene3D" id="3.10.100.10">
    <property type="entry name" value="Mannose-Binding Protein A, subunit A"/>
    <property type="match status" value="1"/>
</dbReference>
<evidence type="ECO:0000313" key="3">
    <source>
        <dbReference type="Proteomes" id="UP001634394"/>
    </source>
</evidence>
<dbReference type="PROSITE" id="PS50041">
    <property type="entry name" value="C_TYPE_LECTIN_2"/>
    <property type="match status" value="1"/>
</dbReference>
<dbReference type="InterPro" id="IPR016186">
    <property type="entry name" value="C-type_lectin-like/link_sf"/>
</dbReference>
<gene>
    <name evidence="2" type="ORF">ACJMK2_028017</name>
</gene>
<dbReference type="Proteomes" id="UP001634394">
    <property type="component" value="Unassembled WGS sequence"/>
</dbReference>
<comment type="caution">
    <text evidence="2">The sequence shown here is derived from an EMBL/GenBank/DDBJ whole genome shotgun (WGS) entry which is preliminary data.</text>
</comment>
<feature type="non-terminal residue" evidence="2">
    <location>
        <position position="1"/>
    </location>
</feature>
<evidence type="ECO:0000313" key="2">
    <source>
        <dbReference type="EMBL" id="KAL3881599.1"/>
    </source>
</evidence>
<dbReference type="CDD" id="cd00037">
    <property type="entry name" value="CLECT"/>
    <property type="match status" value="1"/>
</dbReference>
<evidence type="ECO:0000259" key="1">
    <source>
        <dbReference type="PROSITE" id="PS50041"/>
    </source>
</evidence>
<organism evidence="2 3">
    <name type="scientific">Sinanodonta woodiana</name>
    <name type="common">Chinese pond mussel</name>
    <name type="synonym">Anodonta woodiana</name>
    <dbReference type="NCBI Taxonomy" id="1069815"/>
    <lineage>
        <taxon>Eukaryota</taxon>
        <taxon>Metazoa</taxon>
        <taxon>Spiralia</taxon>
        <taxon>Lophotrochozoa</taxon>
        <taxon>Mollusca</taxon>
        <taxon>Bivalvia</taxon>
        <taxon>Autobranchia</taxon>
        <taxon>Heteroconchia</taxon>
        <taxon>Palaeoheterodonta</taxon>
        <taxon>Unionida</taxon>
        <taxon>Unionoidea</taxon>
        <taxon>Unionidae</taxon>
        <taxon>Unioninae</taxon>
        <taxon>Sinanodonta</taxon>
    </lineage>
</organism>
<proteinExistence type="predicted"/>
<protein>
    <recommendedName>
        <fullName evidence="1">C-type lectin domain-containing protein</fullName>
    </recommendedName>
</protein>
<name>A0ABD3X5S6_SINWO</name>
<feature type="domain" description="C-type lectin" evidence="1">
    <location>
        <begin position="1"/>
        <end position="89"/>
    </location>
</feature>
<dbReference type="InterPro" id="IPR016187">
    <property type="entry name" value="CTDL_fold"/>
</dbReference>
<sequence length="109" mass="11582">MVQLETMEEKQHVVSHLQATYEKIVPTSFFWVGAMGADSAWLWISGMPLVYVDFAEGIKTAPGCLAFGVPSLQKYQGMACTQQNLVLCERGAPTGAGTSGTTGSVPIVG</sequence>
<reference evidence="2 3" key="1">
    <citation type="submission" date="2024-11" db="EMBL/GenBank/DDBJ databases">
        <title>Chromosome-level genome assembly of the freshwater bivalve Anodonta woodiana.</title>
        <authorList>
            <person name="Chen X."/>
        </authorList>
    </citation>
    <scope>NUCLEOTIDE SEQUENCE [LARGE SCALE GENOMIC DNA]</scope>
    <source>
        <strain evidence="2">MN2024</strain>
        <tissue evidence="2">Gills</tissue>
    </source>
</reference>
<dbReference type="EMBL" id="JBJQND010000003">
    <property type="protein sequence ID" value="KAL3881599.1"/>
    <property type="molecule type" value="Genomic_DNA"/>
</dbReference>
<dbReference type="InterPro" id="IPR001304">
    <property type="entry name" value="C-type_lectin-like"/>
</dbReference>
<keyword evidence="3" id="KW-1185">Reference proteome</keyword>
<dbReference type="SUPFAM" id="SSF56436">
    <property type="entry name" value="C-type lectin-like"/>
    <property type="match status" value="1"/>
</dbReference>
<accession>A0ABD3X5S6</accession>
<dbReference type="AlphaFoldDB" id="A0ABD3X5S6"/>